<evidence type="ECO:0000313" key="2">
    <source>
        <dbReference type="Proteomes" id="UP001061302"/>
    </source>
</evidence>
<keyword evidence="2" id="KW-1185">Reference proteome</keyword>
<name>A0ABY6DR17_9NEIS</name>
<dbReference type="RefSeq" id="WP_263126214.1">
    <property type="nucleotide sequence ID" value="NZ_CP106753.1"/>
</dbReference>
<proteinExistence type="predicted"/>
<dbReference type="Proteomes" id="UP001061302">
    <property type="component" value="Chromosome"/>
</dbReference>
<evidence type="ECO:0008006" key="3">
    <source>
        <dbReference type="Google" id="ProtNLM"/>
    </source>
</evidence>
<protein>
    <recommendedName>
        <fullName evidence="3">DUF3025 domain-containing protein</fullName>
    </recommendedName>
</protein>
<dbReference type="EMBL" id="CP106753">
    <property type="protein sequence ID" value="UXY16812.1"/>
    <property type="molecule type" value="Genomic_DNA"/>
</dbReference>
<organism evidence="1 2">
    <name type="scientific">Chitiniphilus purpureus</name>
    <dbReference type="NCBI Taxonomy" id="2981137"/>
    <lineage>
        <taxon>Bacteria</taxon>
        <taxon>Pseudomonadati</taxon>
        <taxon>Pseudomonadota</taxon>
        <taxon>Betaproteobacteria</taxon>
        <taxon>Neisseriales</taxon>
        <taxon>Chitinibacteraceae</taxon>
        <taxon>Chitiniphilus</taxon>
    </lineage>
</organism>
<accession>A0ABY6DR17</accession>
<gene>
    <name evidence="1" type="ORF">N8I74_07275</name>
</gene>
<evidence type="ECO:0000313" key="1">
    <source>
        <dbReference type="EMBL" id="UXY16812.1"/>
    </source>
</evidence>
<reference evidence="1" key="1">
    <citation type="submission" date="2022-10" db="EMBL/GenBank/DDBJ databases">
        <title>Chitiniphilus purpureus sp. nov., a novel chitin-degrading bacterium isolated from crawfish pond sediment.</title>
        <authorList>
            <person name="Li K."/>
        </authorList>
    </citation>
    <scope>NUCLEOTIDE SEQUENCE</scope>
    <source>
        <strain evidence="1">CD1</strain>
    </source>
</reference>
<sequence>MSPLWIEHSAWLTRHEALLASGARPGGGIVHRQRAAIDNNPDTAVLHLQQLLGDAPRGRIGQLDSLQLLLGSTWVRYAVLPWQDDLYKDTDWEGYARVVLARHFGVSVETWRIRVAPAGYGKPRIASAVDQGFYQTLVELARARKLRLNGITPLLTSAINQHRGKLKGREFGLVLLESEHATCAFHRAGAWQGVVTLANTMREEAEAFALAAMVRDAAMLTGQELPEQLYVVSSEIGMLNGEVADFDVQWLGGVHGCFAHRSDWQGTEVRR</sequence>